<dbReference type="PATRIC" id="fig|1149862.3.peg.3047"/>
<organism evidence="9 10">
    <name type="scientific">Pelosinus fermentans B4</name>
    <dbReference type="NCBI Taxonomy" id="1149862"/>
    <lineage>
        <taxon>Bacteria</taxon>
        <taxon>Bacillati</taxon>
        <taxon>Bacillota</taxon>
        <taxon>Negativicutes</taxon>
        <taxon>Selenomonadales</taxon>
        <taxon>Sporomusaceae</taxon>
        <taxon>Pelosinus</taxon>
    </lineage>
</organism>
<reference evidence="9 10" key="1">
    <citation type="journal article" date="2012" name="J. Bacteriol.">
        <title>Draft Genome Sequences for Two Metal-Reducing Pelosinus fermentans Strains Isolated from a Cr(VI)-Contaminated Site and for Type Strain R7.</title>
        <authorList>
            <person name="Brown S.D."/>
            <person name="Podar M."/>
            <person name="Klingeman D.M."/>
            <person name="Johnson C.M."/>
            <person name="Yang Z.K."/>
            <person name="Utturkar S.M."/>
            <person name="Land M.L."/>
            <person name="Mosher J.J."/>
            <person name="Hurt R.A.Jr."/>
            <person name="Phelps T.J."/>
            <person name="Palumbo A.V."/>
            <person name="Arkin A.P."/>
            <person name="Hazen T.C."/>
            <person name="Elias D.A."/>
        </authorList>
    </citation>
    <scope>NUCLEOTIDE SEQUENCE [LARGE SCALE GENOMIC DNA]</scope>
    <source>
        <strain evidence="9 10">B4</strain>
    </source>
</reference>
<accession>I9AWT6</accession>
<evidence type="ECO:0000313" key="9">
    <source>
        <dbReference type="EMBL" id="EIW17332.1"/>
    </source>
</evidence>
<keyword evidence="2" id="KW-0597">Phosphoprotein</keyword>
<dbReference type="Gene3D" id="3.40.50.2300">
    <property type="match status" value="1"/>
</dbReference>
<protein>
    <submittedName>
        <fullName evidence="9">Phosphotransferase system lactose/cellobiose-specific IIB subunit</fullName>
    </submittedName>
</protein>
<feature type="domain" description="PTS EIIB type-3" evidence="8">
    <location>
        <begin position="1"/>
        <end position="101"/>
    </location>
</feature>
<keyword evidence="4 9" id="KW-0808">Transferase</keyword>
<evidence type="ECO:0000256" key="3">
    <source>
        <dbReference type="ARBA" id="ARBA00022597"/>
    </source>
</evidence>
<dbReference type="EMBL" id="AKVJ01000030">
    <property type="protein sequence ID" value="EIW17332.1"/>
    <property type="molecule type" value="Genomic_DNA"/>
</dbReference>
<evidence type="ECO:0000256" key="1">
    <source>
        <dbReference type="ARBA" id="ARBA00022448"/>
    </source>
</evidence>
<keyword evidence="5" id="KW-0598">Phosphotransferase system</keyword>
<dbReference type="RefSeq" id="WP_007935640.1">
    <property type="nucleotide sequence ID" value="NZ_AKVJ01000030.1"/>
</dbReference>
<proteinExistence type="predicted"/>
<keyword evidence="1" id="KW-0813">Transport</keyword>
<gene>
    <name evidence="9" type="ORF">FB4_4081</name>
</gene>
<keyword evidence="6" id="KW-0418">Kinase</keyword>
<dbReference type="PANTHER" id="PTHR34581:SF2">
    <property type="entry name" value="PTS SYSTEM N,N'-DIACETYLCHITOBIOSE-SPECIFIC EIIB COMPONENT"/>
    <property type="match status" value="1"/>
</dbReference>
<dbReference type="InterPro" id="IPR051819">
    <property type="entry name" value="PTS_sugar-specific_EIIB"/>
</dbReference>
<dbReference type="OrthoDB" id="9808134at2"/>
<dbReference type="GO" id="GO:0008982">
    <property type="term" value="F:protein-N(PI)-phosphohistidine-sugar phosphotransferase activity"/>
    <property type="evidence" value="ECO:0007669"/>
    <property type="project" value="InterPro"/>
</dbReference>
<keyword evidence="10" id="KW-1185">Reference proteome</keyword>
<dbReference type="GO" id="GO:0009401">
    <property type="term" value="P:phosphoenolpyruvate-dependent sugar phosphotransferase system"/>
    <property type="evidence" value="ECO:0007669"/>
    <property type="project" value="UniProtKB-KW"/>
</dbReference>
<dbReference type="GO" id="GO:0016301">
    <property type="term" value="F:kinase activity"/>
    <property type="evidence" value="ECO:0007669"/>
    <property type="project" value="UniProtKB-KW"/>
</dbReference>
<evidence type="ECO:0000256" key="5">
    <source>
        <dbReference type="ARBA" id="ARBA00022683"/>
    </source>
</evidence>
<comment type="caution">
    <text evidence="9">The sequence shown here is derived from an EMBL/GenBank/DDBJ whole genome shotgun (WGS) entry which is preliminary data.</text>
</comment>
<sequence length="101" mass="10922" precursor="true">MKILLVCASGMSTSLLVTKMQKASNDSGSHDEIFACSVDQLEEFIDTCEVVLIGPQIRYKAKSIGEIAAGKNKGFAIIDSVSYGMVDGKKVLEQAYELKQS</sequence>
<name>I9AWT6_9FIRM</name>
<dbReference type="PANTHER" id="PTHR34581">
    <property type="entry name" value="PTS SYSTEM N,N'-DIACETYLCHITOBIOSE-SPECIFIC EIIB COMPONENT"/>
    <property type="match status" value="1"/>
</dbReference>
<evidence type="ECO:0000313" key="10">
    <source>
        <dbReference type="Proteomes" id="UP000004324"/>
    </source>
</evidence>
<evidence type="ECO:0000256" key="4">
    <source>
        <dbReference type="ARBA" id="ARBA00022679"/>
    </source>
</evidence>
<dbReference type="PROSITE" id="PS51100">
    <property type="entry name" value="PTS_EIIB_TYPE_3"/>
    <property type="match status" value="1"/>
</dbReference>
<dbReference type="InterPro" id="IPR013012">
    <property type="entry name" value="PTS_EIIB_3"/>
</dbReference>
<evidence type="ECO:0000259" key="8">
    <source>
        <dbReference type="PROSITE" id="PS51100"/>
    </source>
</evidence>
<dbReference type="AlphaFoldDB" id="I9AWT6"/>
<evidence type="ECO:0000256" key="2">
    <source>
        <dbReference type="ARBA" id="ARBA00022553"/>
    </source>
</evidence>
<dbReference type="InterPro" id="IPR036095">
    <property type="entry name" value="PTS_EIIB-like_sf"/>
</dbReference>
<dbReference type="CDD" id="cd05564">
    <property type="entry name" value="PTS_IIB_chitobiose_lichenan"/>
    <property type="match status" value="1"/>
</dbReference>
<dbReference type="SUPFAM" id="SSF52794">
    <property type="entry name" value="PTS system IIB component-like"/>
    <property type="match status" value="1"/>
</dbReference>
<dbReference type="Pfam" id="PF02302">
    <property type="entry name" value="PTS_IIB"/>
    <property type="match status" value="1"/>
</dbReference>
<evidence type="ECO:0000256" key="7">
    <source>
        <dbReference type="PROSITE-ProRule" id="PRU00423"/>
    </source>
</evidence>
<dbReference type="InterPro" id="IPR003501">
    <property type="entry name" value="PTS_EIIB_2/3"/>
</dbReference>
<keyword evidence="3" id="KW-0762">Sugar transport</keyword>
<feature type="modified residue" description="Phosphocysteine; by EIIA" evidence="7">
    <location>
        <position position="7"/>
    </location>
</feature>
<dbReference type="Proteomes" id="UP000004324">
    <property type="component" value="Unassembled WGS sequence"/>
</dbReference>
<evidence type="ECO:0000256" key="6">
    <source>
        <dbReference type="ARBA" id="ARBA00022777"/>
    </source>
</evidence>